<keyword evidence="4" id="KW-1185">Reference proteome</keyword>
<proteinExistence type="predicted"/>
<protein>
    <submittedName>
        <fullName evidence="3">Coenzyme F420 hydrogenase/dehydrogenase, beta subunit C-terminal domain</fullName>
    </submittedName>
</protein>
<dbReference type="PANTHER" id="PTHR31332:SF0">
    <property type="entry name" value="7-HYDROXYMETHYL CHLOROPHYLL A REDUCTASE, CHLOROPLASTIC"/>
    <property type="match status" value="1"/>
</dbReference>
<name>A0ABX2L8X7_9EURY</name>
<dbReference type="PROSITE" id="PS00198">
    <property type="entry name" value="4FE4S_FER_1"/>
    <property type="match status" value="2"/>
</dbReference>
<dbReference type="InterPro" id="IPR017900">
    <property type="entry name" value="4Fe4S_Fe_S_CS"/>
</dbReference>
<evidence type="ECO:0000313" key="4">
    <source>
        <dbReference type="Proteomes" id="UP001016761"/>
    </source>
</evidence>
<feature type="domain" description="4Fe-4S ferredoxin-type" evidence="2">
    <location>
        <begin position="77"/>
        <end position="105"/>
    </location>
</feature>
<feature type="domain" description="4Fe-4S ferredoxin-type" evidence="2">
    <location>
        <begin position="46"/>
        <end position="75"/>
    </location>
</feature>
<dbReference type="EMBL" id="JABUQZ010000001">
    <property type="protein sequence ID" value="NUC70788.1"/>
    <property type="molecule type" value="Genomic_DNA"/>
</dbReference>
<dbReference type="InterPro" id="IPR017896">
    <property type="entry name" value="4Fe4S_Fe-S-bd"/>
</dbReference>
<reference evidence="3 4" key="1">
    <citation type="submission" date="2020-06" db="EMBL/GenBank/DDBJ databases">
        <title>Haloterrigena sp. nov., an extremely halophilic archaeon isolated from a saline sediment.</title>
        <authorList>
            <person name="Liu B.-B."/>
        </authorList>
    </citation>
    <scope>NUCLEOTIDE SEQUENCE [LARGE SCALE GENOMIC DNA]</scope>
    <source>
        <strain evidence="3 4">SYSU A558-1</strain>
    </source>
</reference>
<organism evidence="3 4">
    <name type="scientific">Haloterrigena gelatinilytica</name>
    <dbReference type="NCBI Taxonomy" id="2741724"/>
    <lineage>
        <taxon>Archaea</taxon>
        <taxon>Methanobacteriati</taxon>
        <taxon>Methanobacteriota</taxon>
        <taxon>Stenosarchaea group</taxon>
        <taxon>Halobacteria</taxon>
        <taxon>Halobacteriales</taxon>
        <taxon>Natrialbaceae</taxon>
        <taxon>Haloterrigena</taxon>
    </lineage>
</organism>
<dbReference type="PROSITE" id="PS51379">
    <property type="entry name" value="4FE4S_FER_2"/>
    <property type="match status" value="2"/>
</dbReference>
<dbReference type="Gene3D" id="3.30.70.20">
    <property type="match status" value="1"/>
</dbReference>
<dbReference type="Pfam" id="PF04422">
    <property type="entry name" value="FrhB_FdhB_N"/>
    <property type="match status" value="1"/>
</dbReference>
<dbReference type="InterPro" id="IPR045220">
    <property type="entry name" value="FRHB/FDHB/HCAR-like"/>
</dbReference>
<comment type="caution">
    <text evidence="3">The sequence shown here is derived from an EMBL/GenBank/DDBJ whole genome shotgun (WGS) entry which is preliminary data.</text>
</comment>
<dbReference type="SUPFAM" id="SSF54862">
    <property type="entry name" value="4Fe-4S ferredoxins"/>
    <property type="match status" value="1"/>
</dbReference>
<dbReference type="InterPro" id="IPR007516">
    <property type="entry name" value="Co_F420_Hydgase/DH_bsu_N"/>
</dbReference>
<feature type="region of interest" description="Disordered" evidence="1">
    <location>
        <begin position="1"/>
        <end position="38"/>
    </location>
</feature>
<evidence type="ECO:0000259" key="2">
    <source>
        <dbReference type="PROSITE" id="PS51379"/>
    </source>
</evidence>
<evidence type="ECO:0000256" key="1">
    <source>
        <dbReference type="SAM" id="MobiDB-lite"/>
    </source>
</evidence>
<dbReference type="Pfam" id="PF04432">
    <property type="entry name" value="FrhB_FdhB_C"/>
    <property type="match status" value="1"/>
</dbReference>
<feature type="region of interest" description="Disordered" evidence="1">
    <location>
        <begin position="399"/>
        <end position="419"/>
    </location>
</feature>
<accession>A0ABX2L8X7</accession>
<dbReference type="PANTHER" id="PTHR31332">
    <property type="entry name" value="7-HYDROXYMETHYL CHLOROPHYLL A REDUCTASE, CHLOROPLASTIC"/>
    <property type="match status" value="1"/>
</dbReference>
<sequence length="419" mass="45059">MVADNRPSIPEPDSTGPEPKGAGGDPRELNDDVTEPPGKIWFRDLDEAVIEADRCIQCASCVAACPSDSIGIDEAEHRPTLVKMCTGCSRCWDFCPRSGLRYERHLELAVEERALEEPATYAARADGDAAAAGQDGGAVTALLAELIESGDLDGAVVARESDSGPLRGEPFLATSREDLLEAGGSIYNQTMGLGRIDDLLAEEGLDPAETDLALVGTPCVIQGATALDRYDHEPADPIALTVALMCTRSFEHGRLVSRLERFDVDPERVDKLDITAGVLYAFDESGDVLLEADVDEFDAAGLRGCSECADFVGAGADISAGNVGTEDGETTVVVRTETGRNAWESAADGLETTAIDRPDTLERLADWNRRRAESTLPRAYDPEGSVGISYEAHREAYDGTDREPQPLNPARVHQYEEWC</sequence>
<gene>
    <name evidence="3" type="ORF">HTZ84_00415</name>
</gene>
<dbReference type="Pfam" id="PF14697">
    <property type="entry name" value="Fer4_21"/>
    <property type="match status" value="1"/>
</dbReference>
<evidence type="ECO:0000313" key="3">
    <source>
        <dbReference type="EMBL" id="NUC70788.1"/>
    </source>
</evidence>
<dbReference type="Proteomes" id="UP001016761">
    <property type="component" value="Unassembled WGS sequence"/>
</dbReference>
<dbReference type="InterPro" id="IPR007525">
    <property type="entry name" value="FrhB_FdhB_C"/>
</dbReference>
<dbReference type="RefSeq" id="WP_174678865.1">
    <property type="nucleotide sequence ID" value="NZ_JABUQZ010000001.1"/>
</dbReference>